<sequence>MARVPPFLALAAAASVALVGAIFFLQVTPAQAHEQLASSSPAENERLTAAPAEIELNFTNEILTIGAIVRVTDPAGITWHQGEPTLTGSRAVMRVDPALPSGSYTAAWRVVSADGHPISGVIPFTVETGIPGTTGVPGTTGIPGTTGATDAADSAASGSDAAAAENAAGSAGPASTSPSGPSGLLRSVLIGIIGSLVAGSIAAAAWALARKTRGPKRIAEPRAAPKPDTTESVPSGPDSGSSSG</sequence>
<dbReference type="EMBL" id="JACCFM010000001">
    <property type="protein sequence ID" value="NYJ20873.1"/>
    <property type="molecule type" value="Genomic_DNA"/>
</dbReference>
<keyword evidence="3" id="KW-0732">Signal</keyword>
<dbReference type="PANTHER" id="PTHR34820">
    <property type="entry name" value="INNER MEMBRANE PROTEIN YEBZ"/>
    <property type="match status" value="1"/>
</dbReference>
<dbReference type="GO" id="GO:0030313">
    <property type="term" value="C:cell envelope"/>
    <property type="evidence" value="ECO:0007669"/>
    <property type="project" value="UniProtKB-SubCell"/>
</dbReference>
<keyword evidence="9" id="KW-1185">Reference proteome</keyword>
<keyword evidence="4" id="KW-0186">Copper</keyword>
<dbReference type="RefSeq" id="WP_179579561.1">
    <property type="nucleotide sequence ID" value="NZ_JACCFM010000001.1"/>
</dbReference>
<feature type="compositionally biased region" description="Basic and acidic residues" evidence="5">
    <location>
        <begin position="217"/>
        <end position="229"/>
    </location>
</feature>
<dbReference type="InterPro" id="IPR014756">
    <property type="entry name" value="Ig_E-set"/>
</dbReference>
<organism evidence="8 9">
    <name type="scientific">Glaciibacter psychrotolerans</name>
    <dbReference type="NCBI Taxonomy" id="670054"/>
    <lineage>
        <taxon>Bacteria</taxon>
        <taxon>Bacillati</taxon>
        <taxon>Actinomycetota</taxon>
        <taxon>Actinomycetes</taxon>
        <taxon>Micrococcales</taxon>
        <taxon>Microbacteriaceae</taxon>
        <taxon>Glaciibacter</taxon>
    </lineage>
</organism>
<keyword evidence="6" id="KW-0472">Membrane</keyword>
<feature type="region of interest" description="Disordered" evidence="5">
    <location>
        <begin position="211"/>
        <end position="244"/>
    </location>
</feature>
<evidence type="ECO:0000256" key="6">
    <source>
        <dbReference type="SAM" id="Phobius"/>
    </source>
</evidence>
<evidence type="ECO:0000313" key="8">
    <source>
        <dbReference type="EMBL" id="NYJ20873.1"/>
    </source>
</evidence>
<keyword evidence="6" id="KW-1133">Transmembrane helix</keyword>
<gene>
    <name evidence="8" type="ORF">HNR05_002664</name>
</gene>
<dbReference type="GO" id="GO:0042597">
    <property type="term" value="C:periplasmic space"/>
    <property type="evidence" value="ECO:0007669"/>
    <property type="project" value="InterPro"/>
</dbReference>
<dbReference type="GO" id="GO:0006825">
    <property type="term" value="P:copper ion transport"/>
    <property type="evidence" value="ECO:0007669"/>
    <property type="project" value="InterPro"/>
</dbReference>
<accession>A0A7Z0J7E8</accession>
<dbReference type="GO" id="GO:0046688">
    <property type="term" value="P:response to copper ion"/>
    <property type="evidence" value="ECO:0007669"/>
    <property type="project" value="InterPro"/>
</dbReference>
<feature type="transmembrane region" description="Helical" evidence="6">
    <location>
        <begin position="188"/>
        <end position="209"/>
    </location>
</feature>
<comment type="caution">
    <text evidence="8">The sequence shown here is derived from an EMBL/GenBank/DDBJ whole genome shotgun (WGS) entry which is preliminary data.</text>
</comment>
<reference evidence="8 9" key="1">
    <citation type="submission" date="2020-07" db="EMBL/GenBank/DDBJ databases">
        <title>Sequencing the genomes of 1000 actinobacteria strains.</title>
        <authorList>
            <person name="Klenk H.-P."/>
        </authorList>
    </citation>
    <scope>NUCLEOTIDE SEQUENCE [LARGE SCALE GENOMIC DNA]</scope>
    <source>
        <strain evidence="8 9">LI1</strain>
    </source>
</reference>
<evidence type="ECO:0000256" key="5">
    <source>
        <dbReference type="SAM" id="MobiDB-lite"/>
    </source>
</evidence>
<dbReference type="AlphaFoldDB" id="A0A7Z0J7E8"/>
<dbReference type="GO" id="GO:0005886">
    <property type="term" value="C:plasma membrane"/>
    <property type="evidence" value="ECO:0007669"/>
    <property type="project" value="TreeGrafter"/>
</dbReference>
<evidence type="ECO:0000256" key="2">
    <source>
        <dbReference type="ARBA" id="ARBA00022723"/>
    </source>
</evidence>
<evidence type="ECO:0000256" key="4">
    <source>
        <dbReference type="ARBA" id="ARBA00023008"/>
    </source>
</evidence>
<proteinExistence type="predicted"/>
<keyword evidence="6" id="KW-0812">Transmembrane</keyword>
<evidence type="ECO:0000259" key="7">
    <source>
        <dbReference type="Pfam" id="PF04234"/>
    </source>
</evidence>
<evidence type="ECO:0000256" key="1">
    <source>
        <dbReference type="ARBA" id="ARBA00004196"/>
    </source>
</evidence>
<dbReference type="InterPro" id="IPR032694">
    <property type="entry name" value="CopC/D"/>
</dbReference>
<comment type="subcellular location">
    <subcellularLocation>
        <location evidence="1">Cell envelope</location>
    </subcellularLocation>
</comment>
<protein>
    <recommendedName>
        <fullName evidence="7">CopC domain-containing protein</fullName>
    </recommendedName>
</protein>
<feature type="region of interest" description="Disordered" evidence="5">
    <location>
        <begin position="132"/>
        <end position="181"/>
    </location>
</feature>
<evidence type="ECO:0000313" key="9">
    <source>
        <dbReference type="Proteomes" id="UP000537260"/>
    </source>
</evidence>
<dbReference type="Proteomes" id="UP000537260">
    <property type="component" value="Unassembled WGS sequence"/>
</dbReference>
<dbReference type="PANTHER" id="PTHR34820:SF4">
    <property type="entry name" value="INNER MEMBRANE PROTEIN YEBZ"/>
    <property type="match status" value="1"/>
</dbReference>
<dbReference type="Pfam" id="PF04234">
    <property type="entry name" value="CopC"/>
    <property type="match status" value="1"/>
</dbReference>
<dbReference type="Gene3D" id="2.60.40.1220">
    <property type="match status" value="1"/>
</dbReference>
<feature type="compositionally biased region" description="Low complexity" evidence="5">
    <location>
        <begin position="232"/>
        <end position="244"/>
    </location>
</feature>
<dbReference type="InterPro" id="IPR007348">
    <property type="entry name" value="CopC_dom"/>
</dbReference>
<feature type="domain" description="CopC" evidence="7">
    <location>
        <begin position="33"/>
        <end position="126"/>
    </location>
</feature>
<evidence type="ECO:0000256" key="3">
    <source>
        <dbReference type="ARBA" id="ARBA00022729"/>
    </source>
</evidence>
<keyword evidence="2" id="KW-0479">Metal-binding</keyword>
<dbReference type="SUPFAM" id="SSF81296">
    <property type="entry name" value="E set domains"/>
    <property type="match status" value="1"/>
</dbReference>
<dbReference type="GO" id="GO:0005507">
    <property type="term" value="F:copper ion binding"/>
    <property type="evidence" value="ECO:0007669"/>
    <property type="project" value="InterPro"/>
</dbReference>
<name>A0A7Z0J7E8_9MICO</name>
<dbReference type="InterPro" id="IPR014755">
    <property type="entry name" value="Cu-Rt/internalin_Ig-like"/>
</dbReference>